<dbReference type="Gene3D" id="1.10.287.600">
    <property type="entry name" value="Helix hairpin bin"/>
    <property type="match status" value="1"/>
</dbReference>
<sequence>MREVITIQVGQCGNQIGAEFWKQLCAEHGIQPNGILEDYAIDGTGDRKDVFFYQADDDQYIPRALLIDLEPRVINAIQTSTYRNLYNPENIFVAPSGGGAGNNWASGYQQGEDKEEELMDMIEREADGSDSLEGFALCHSVAGGTGSGLGSYLLEKLNDRFPKKLIQTYSVFPNQQEGSDVVVQPYNALLALKRLTLNADSVVVLDNTALNRVAEDRLHVENPTFEQMNSLVSTVMAASTSTLRYPGYMNNDLVGLTASLIPTPSCHFLLTGYTPWTVLDGTQTSGSKVRKTSVLDVMRRLLQSKNQMVSVPTRNGMYMSILDVIQGEVDPTQVHKSLQRIRERGLAEFIQWGPASVQVALSRRSPYLKTENRVSGLMLANHTSIRTLFIRTLKQYDKLRKRNAFLESYKKERLFAGNLDEFDSSREAVQELIDEYEAAECDNYIEWASSGGTIPLQRRARGISTRGTG</sequence>
<dbReference type="SUPFAM" id="SSF52490">
    <property type="entry name" value="Tubulin nucleotide-binding domain-like"/>
    <property type="match status" value="1"/>
</dbReference>
<dbReference type="InterPro" id="IPR037103">
    <property type="entry name" value="Tubulin/FtsZ-like_C"/>
</dbReference>
<dbReference type="AlphaFoldDB" id="A0A2V3J373"/>
<dbReference type="CDD" id="cd02188">
    <property type="entry name" value="gamma_tubulin"/>
    <property type="match status" value="1"/>
</dbReference>
<dbReference type="Proteomes" id="UP000247409">
    <property type="component" value="Unassembled WGS sequence"/>
</dbReference>
<dbReference type="Gene3D" id="3.30.1330.20">
    <property type="entry name" value="Tubulin/FtsZ, C-terminal domain"/>
    <property type="match status" value="1"/>
</dbReference>
<organism evidence="11 12">
    <name type="scientific">Gracilariopsis chorda</name>
    <dbReference type="NCBI Taxonomy" id="448386"/>
    <lineage>
        <taxon>Eukaryota</taxon>
        <taxon>Rhodophyta</taxon>
        <taxon>Florideophyceae</taxon>
        <taxon>Rhodymeniophycidae</taxon>
        <taxon>Gracilariales</taxon>
        <taxon>Gracilariaceae</taxon>
        <taxon>Gracilariopsis</taxon>
    </lineage>
</organism>
<keyword evidence="3" id="KW-0963">Cytoplasm</keyword>
<dbReference type="SMART" id="SM00865">
    <property type="entry name" value="Tubulin_C"/>
    <property type="match status" value="1"/>
</dbReference>
<proteinExistence type="inferred from homology"/>
<dbReference type="PRINTS" id="PR01164">
    <property type="entry name" value="GAMMATUBULIN"/>
</dbReference>
<comment type="caution">
    <text evidence="11">The sequence shown here is derived from an EMBL/GenBank/DDBJ whole genome shotgun (WGS) entry which is preliminary data.</text>
</comment>
<dbReference type="FunFam" id="3.40.50.1440:FF:000010">
    <property type="entry name" value="Tubulin gamma chain"/>
    <property type="match status" value="1"/>
</dbReference>
<dbReference type="PRINTS" id="PR01161">
    <property type="entry name" value="TUBULIN"/>
</dbReference>
<keyword evidence="6 8" id="KW-0342">GTP-binding</keyword>
<dbReference type="InterPro" id="IPR023123">
    <property type="entry name" value="Tubulin_C"/>
</dbReference>
<dbReference type="SUPFAM" id="SSF55307">
    <property type="entry name" value="Tubulin C-terminal domain-like"/>
    <property type="match status" value="1"/>
</dbReference>
<dbReference type="FunFam" id="1.10.287.600:FF:000004">
    <property type="entry name" value="Tubulin gamma chain"/>
    <property type="match status" value="1"/>
</dbReference>
<evidence type="ECO:0000259" key="9">
    <source>
        <dbReference type="SMART" id="SM00864"/>
    </source>
</evidence>
<dbReference type="Pfam" id="PF03953">
    <property type="entry name" value="Tubulin_C"/>
    <property type="match status" value="1"/>
</dbReference>
<dbReference type="EMBL" id="NBIV01000011">
    <property type="protein sequence ID" value="PXF48829.1"/>
    <property type="molecule type" value="Genomic_DNA"/>
</dbReference>
<dbReference type="PANTHER" id="PTHR11588">
    <property type="entry name" value="TUBULIN"/>
    <property type="match status" value="1"/>
</dbReference>
<evidence type="ECO:0000256" key="2">
    <source>
        <dbReference type="ARBA" id="ARBA00009636"/>
    </source>
</evidence>
<accession>A0A2V3J373</accession>
<protein>
    <recommendedName>
        <fullName evidence="8">Tubulin gamma chain</fullName>
    </recommendedName>
</protein>
<dbReference type="STRING" id="448386.A0A2V3J373"/>
<dbReference type="InterPro" id="IPR018316">
    <property type="entry name" value="Tubulin/FtsZ_2-layer-sand-dom"/>
</dbReference>
<feature type="domain" description="Tubulin/FtsZ 2-layer sandwich" evidence="10">
    <location>
        <begin position="249"/>
        <end position="394"/>
    </location>
</feature>
<keyword evidence="12" id="KW-1185">Reference proteome</keyword>
<comment type="subcellular location">
    <subcellularLocation>
        <location evidence="1">Cytoplasm</location>
        <location evidence="1">Cytoskeleton</location>
        <location evidence="1">Microtubule organizing center</location>
    </subcellularLocation>
</comment>
<dbReference type="Pfam" id="PF00091">
    <property type="entry name" value="Tubulin"/>
    <property type="match status" value="1"/>
</dbReference>
<dbReference type="GO" id="GO:0007020">
    <property type="term" value="P:microtubule nucleation"/>
    <property type="evidence" value="ECO:0007669"/>
    <property type="project" value="InterPro"/>
</dbReference>
<comment type="function">
    <text evidence="8">Tubulin is the major constituent of microtubules, protein filaments consisting of alpha- and beta-tubulin heterodimers. Gamma-tubulin is a key component of the gamma-tubulin ring complex (gTuRC) which mediates microtubule nucleation. The gTuRC regulates the minus-end nucleation of alpha-beta tubulin heterodimers that grow into microtubule protafilaments, a critical step in centrosome duplication and spindle formation.</text>
</comment>
<gene>
    <name evidence="11" type="ORF">BWQ96_01385</name>
</gene>
<evidence type="ECO:0000259" key="10">
    <source>
        <dbReference type="SMART" id="SM00865"/>
    </source>
</evidence>
<keyword evidence="4 8" id="KW-0493">Microtubule</keyword>
<dbReference type="InterPro" id="IPR000217">
    <property type="entry name" value="Tubulin"/>
</dbReference>
<feature type="domain" description="Tubulin/FtsZ GTPase" evidence="9">
    <location>
        <begin position="48"/>
        <end position="247"/>
    </location>
</feature>
<keyword evidence="7" id="KW-0206">Cytoskeleton</keyword>
<evidence type="ECO:0000256" key="5">
    <source>
        <dbReference type="ARBA" id="ARBA00022741"/>
    </source>
</evidence>
<evidence type="ECO:0000256" key="1">
    <source>
        <dbReference type="ARBA" id="ARBA00004267"/>
    </source>
</evidence>
<dbReference type="GO" id="GO:0031122">
    <property type="term" value="P:cytoplasmic microtubule organization"/>
    <property type="evidence" value="ECO:0007669"/>
    <property type="project" value="InterPro"/>
</dbReference>
<evidence type="ECO:0000256" key="7">
    <source>
        <dbReference type="ARBA" id="ARBA00023212"/>
    </source>
</evidence>
<evidence type="ECO:0000256" key="8">
    <source>
        <dbReference type="RuleBase" id="RU000352"/>
    </source>
</evidence>
<evidence type="ECO:0000256" key="4">
    <source>
        <dbReference type="ARBA" id="ARBA00022701"/>
    </source>
</evidence>
<reference evidence="11 12" key="1">
    <citation type="journal article" date="2018" name="Mol. Biol. Evol.">
        <title>Analysis of the draft genome of the red seaweed Gracilariopsis chorda provides insights into genome size evolution in Rhodophyta.</title>
        <authorList>
            <person name="Lee J."/>
            <person name="Yang E.C."/>
            <person name="Graf L."/>
            <person name="Yang J.H."/>
            <person name="Qiu H."/>
            <person name="Zel Zion U."/>
            <person name="Chan C.X."/>
            <person name="Stephens T.G."/>
            <person name="Weber A.P.M."/>
            <person name="Boo G.H."/>
            <person name="Boo S.M."/>
            <person name="Kim K.M."/>
            <person name="Shin Y."/>
            <person name="Jung M."/>
            <person name="Lee S.J."/>
            <person name="Yim H.S."/>
            <person name="Lee J.H."/>
            <person name="Bhattacharya D."/>
            <person name="Yoon H.S."/>
        </authorList>
    </citation>
    <scope>NUCLEOTIDE SEQUENCE [LARGE SCALE GENOMIC DNA]</scope>
    <source>
        <strain evidence="11 12">SKKU-2015</strain>
        <tissue evidence="11">Whole body</tissue>
    </source>
</reference>
<evidence type="ECO:0000256" key="3">
    <source>
        <dbReference type="ARBA" id="ARBA00022490"/>
    </source>
</evidence>
<dbReference type="GO" id="GO:0005525">
    <property type="term" value="F:GTP binding"/>
    <property type="evidence" value="ECO:0007669"/>
    <property type="project" value="UniProtKB-UniRule"/>
</dbReference>
<keyword evidence="5 8" id="KW-0547">Nucleotide-binding</keyword>
<dbReference type="SMART" id="SM00864">
    <property type="entry name" value="Tubulin"/>
    <property type="match status" value="1"/>
</dbReference>
<dbReference type="GO" id="GO:0000930">
    <property type="term" value="C:gamma-tubulin complex"/>
    <property type="evidence" value="ECO:0007669"/>
    <property type="project" value="InterPro"/>
</dbReference>
<dbReference type="InterPro" id="IPR003008">
    <property type="entry name" value="Tubulin_FtsZ_GTPase"/>
</dbReference>
<dbReference type="InterPro" id="IPR008280">
    <property type="entry name" value="Tub_FtsZ_C"/>
</dbReference>
<dbReference type="InterPro" id="IPR017975">
    <property type="entry name" value="Tubulin_CS"/>
</dbReference>
<dbReference type="PROSITE" id="PS00227">
    <property type="entry name" value="TUBULIN"/>
    <property type="match status" value="1"/>
</dbReference>
<name>A0A2V3J373_9FLOR</name>
<dbReference type="Gene3D" id="3.40.50.1440">
    <property type="entry name" value="Tubulin/FtsZ, GTPase domain"/>
    <property type="match status" value="1"/>
</dbReference>
<comment type="similarity">
    <text evidence="2 8">Belongs to the tubulin family.</text>
</comment>
<evidence type="ECO:0000313" key="11">
    <source>
        <dbReference type="EMBL" id="PXF48829.1"/>
    </source>
</evidence>
<evidence type="ECO:0000313" key="12">
    <source>
        <dbReference type="Proteomes" id="UP000247409"/>
    </source>
</evidence>
<dbReference type="OrthoDB" id="10249382at2759"/>
<dbReference type="InterPro" id="IPR036525">
    <property type="entry name" value="Tubulin/FtsZ_GTPase_sf"/>
</dbReference>
<dbReference type="InterPro" id="IPR002454">
    <property type="entry name" value="Gamma_tubulin"/>
</dbReference>
<evidence type="ECO:0000256" key="6">
    <source>
        <dbReference type="ARBA" id="ARBA00023134"/>
    </source>
</evidence>
<dbReference type="GO" id="GO:0005874">
    <property type="term" value="C:microtubule"/>
    <property type="evidence" value="ECO:0007669"/>
    <property type="project" value="UniProtKB-KW"/>
</dbReference>